<dbReference type="RefSeq" id="WP_119660800.1">
    <property type="nucleotide sequence ID" value="NZ_QUAL01000152.1"/>
</dbReference>
<gene>
    <name evidence="1" type="ORF">DY240_15740</name>
</gene>
<protein>
    <submittedName>
        <fullName evidence="1">Uncharacterized protein</fullName>
    </submittedName>
</protein>
<dbReference type="AlphaFoldDB" id="A0A418KPH4"/>
<dbReference type="Proteomes" id="UP000284057">
    <property type="component" value="Unassembled WGS sequence"/>
</dbReference>
<keyword evidence="2" id="KW-1185">Reference proteome</keyword>
<evidence type="ECO:0000313" key="2">
    <source>
        <dbReference type="Proteomes" id="UP000284057"/>
    </source>
</evidence>
<proteinExistence type="predicted"/>
<accession>A0A418KPH4</accession>
<dbReference type="EMBL" id="QUAL01000152">
    <property type="protein sequence ID" value="RIQ21273.1"/>
    <property type="molecule type" value="Genomic_DNA"/>
</dbReference>
<comment type="caution">
    <text evidence="1">The sequence shown here is derived from an EMBL/GenBank/DDBJ whole genome shotgun (WGS) entry which is preliminary data.</text>
</comment>
<organism evidence="1 2">
    <name type="scientific">Jiangella rhizosphaerae</name>
    <dbReference type="NCBI Taxonomy" id="2293569"/>
    <lineage>
        <taxon>Bacteria</taxon>
        <taxon>Bacillati</taxon>
        <taxon>Actinomycetota</taxon>
        <taxon>Actinomycetes</taxon>
        <taxon>Jiangellales</taxon>
        <taxon>Jiangellaceae</taxon>
        <taxon>Jiangella</taxon>
    </lineage>
</organism>
<name>A0A418KPH4_9ACTN</name>
<reference evidence="1 2" key="1">
    <citation type="submission" date="2018-09" db="EMBL/GenBank/DDBJ databases">
        <title>Isolation, diversity and antifungal activity of actinobacteria from wheat.</title>
        <authorList>
            <person name="Han C."/>
        </authorList>
    </citation>
    <scope>NUCLEOTIDE SEQUENCE [LARGE SCALE GENOMIC DNA]</scope>
    <source>
        <strain evidence="1 2">NEAU-YY265</strain>
    </source>
</reference>
<sequence>MSALRPIPTFLFGSETPETLPRRTPGETPIPLWWATEVDAWETDKVDPTGRRYRAHRWVRHADDGSELARIDVYEDVWPDGRRTLGPEIGFASEAEADVTDPDDVRELAGVLEAAASLLYAIADGGVEGVAR</sequence>
<evidence type="ECO:0000313" key="1">
    <source>
        <dbReference type="EMBL" id="RIQ21273.1"/>
    </source>
</evidence>